<gene>
    <name evidence="3" type="ORF">HII31_01472</name>
</gene>
<dbReference type="InterPro" id="IPR029058">
    <property type="entry name" value="AB_hydrolase_fold"/>
</dbReference>
<sequence length="285" mass="31418">MLLSPEELSKTSVIDPQVLEYAKNNPQPPLNWDDWKAVRDGLALVSQQTLALLGPTESTIVEQYQNIPMRDGVQSKLKIVKPVSSPVGGSPLIVFFFGGGWISGDIEAGTAFARAYALARSLEEKLMHPITGQFLCVPSIMTKEHVPEKYQPYFLSHEQNKDAPILPTDALRSLFEHTSWDSTSYMRYPILSKAPLSQQPPAYIQVDGMDPLRDEALIWDELLKEAGVKTRVDLYPGCPHAHFGFMPGIEPTTKAIGDAMIGVGWLLGRSVTMQEGLAAMVPQTA</sequence>
<feature type="domain" description="Alpha/beta hydrolase fold-3" evidence="2">
    <location>
        <begin position="116"/>
        <end position="242"/>
    </location>
</feature>
<keyword evidence="4" id="KW-1185">Reference proteome</keyword>
<dbReference type="Gene3D" id="3.40.50.1820">
    <property type="entry name" value="alpha/beta hydrolase"/>
    <property type="match status" value="2"/>
</dbReference>
<feature type="non-terminal residue" evidence="3">
    <location>
        <position position="285"/>
    </location>
</feature>
<dbReference type="GO" id="GO:0016787">
    <property type="term" value="F:hydrolase activity"/>
    <property type="evidence" value="ECO:0007669"/>
    <property type="project" value="UniProtKB-KW"/>
</dbReference>
<evidence type="ECO:0000259" key="2">
    <source>
        <dbReference type="Pfam" id="PF07859"/>
    </source>
</evidence>
<dbReference type="Pfam" id="PF07859">
    <property type="entry name" value="Abhydrolase_3"/>
    <property type="match status" value="1"/>
</dbReference>
<protein>
    <submittedName>
        <fullName evidence="3">Versiconal hemiacetal acetate esterase</fullName>
    </submittedName>
</protein>
<dbReference type="OrthoDB" id="408631at2759"/>
<accession>A0A8H6RUD0</accession>
<reference evidence="3" key="1">
    <citation type="submission" date="2020-04" db="EMBL/GenBank/DDBJ databases">
        <title>Draft genome resource of the tomato pathogen Pseudocercospora fuligena.</title>
        <authorList>
            <person name="Zaccaron A."/>
        </authorList>
    </citation>
    <scope>NUCLEOTIDE SEQUENCE</scope>
    <source>
        <strain evidence="3">PF001</strain>
    </source>
</reference>
<name>A0A8H6RUD0_9PEZI</name>
<keyword evidence="1" id="KW-0378">Hydrolase</keyword>
<dbReference type="SUPFAM" id="SSF53474">
    <property type="entry name" value="alpha/beta-Hydrolases"/>
    <property type="match status" value="1"/>
</dbReference>
<dbReference type="PANTHER" id="PTHR48081">
    <property type="entry name" value="AB HYDROLASE SUPERFAMILY PROTEIN C4A8.06C"/>
    <property type="match status" value="1"/>
</dbReference>
<dbReference type="InterPro" id="IPR050300">
    <property type="entry name" value="GDXG_lipolytic_enzyme"/>
</dbReference>
<evidence type="ECO:0000256" key="1">
    <source>
        <dbReference type="ARBA" id="ARBA00022801"/>
    </source>
</evidence>
<evidence type="ECO:0000313" key="4">
    <source>
        <dbReference type="Proteomes" id="UP000660729"/>
    </source>
</evidence>
<dbReference type="InterPro" id="IPR013094">
    <property type="entry name" value="AB_hydrolase_3"/>
</dbReference>
<organism evidence="3 4">
    <name type="scientific">Pseudocercospora fuligena</name>
    <dbReference type="NCBI Taxonomy" id="685502"/>
    <lineage>
        <taxon>Eukaryota</taxon>
        <taxon>Fungi</taxon>
        <taxon>Dikarya</taxon>
        <taxon>Ascomycota</taxon>
        <taxon>Pezizomycotina</taxon>
        <taxon>Dothideomycetes</taxon>
        <taxon>Dothideomycetidae</taxon>
        <taxon>Mycosphaerellales</taxon>
        <taxon>Mycosphaerellaceae</taxon>
        <taxon>Pseudocercospora</taxon>
    </lineage>
</organism>
<dbReference type="AlphaFoldDB" id="A0A8H6RUD0"/>
<dbReference type="Proteomes" id="UP000660729">
    <property type="component" value="Unassembled WGS sequence"/>
</dbReference>
<dbReference type="PANTHER" id="PTHR48081:SF8">
    <property type="entry name" value="ALPHA_BETA HYDROLASE FOLD-3 DOMAIN-CONTAINING PROTEIN-RELATED"/>
    <property type="match status" value="1"/>
</dbReference>
<proteinExistence type="predicted"/>
<evidence type="ECO:0000313" key="3">
    <source>
        <dbReference type="EMBL" id="KAF7197047.1"/>
    </source>
</evidence>
<comment type="caution">
    <text evidence="3">The sequence shown here is derived from an EMBL/GenBank/DDBJ whole genome shotgun (WGS) entry which is preliminary data.</text>
</comment>
<dbReference type="EMBL" id="JABCIY010000019">
    <property type="protein sequence ID" value="KAF7197047.1"/>
    <property type="molecule type" value="Genomic_DNA"/>
</dbReference>